<dbReference type="InterPro" id="IPR015915">
    <property type="entry name" value="Kelch-typ_b-propeller"/>
</dbReference>
<dbReference type="AlphaFoldDB" id="A0A833QRV1"/>
<dbReference type="PANTHER" id="PTHR40891">
    <property type="entry name" value="DUF295 DOMAIN-CONTAINING PROTEIN"/>
    <property type="match status" value="1"/>
</dbReference>
<name>A0A833QRV1_9POAL</name>
<dbReference type="OrthoDB" id="696611at2759"/>
<dbReference type="SUPFAM" id="SSF50965">
    <property type="entry name" value="Galactose oxidase, central domain"/>
    <property type="match status" value="1"/>
</dbReference>
<dbReference type="InterPro" id="IPR005174">
    <property type="entry name" value="KIB1-4_b-propeller"/>
</dbReference>
<dbReference type="EMBL" id="SWLB01000022">
    <property type="protein sequence ID" value="KAF3324392.1"/>
    <property type="molecule type" value="Genomic_DNA"/>
</dbReference>
<protein>
    <submittedName>
        <fullName evidence="2">F-box/kelch-repeat protein</fullName>
    </submittedName>
</protein>
<dbReference type="Proteomes" id="UP000623129">
    <property type="component" value="Unassembled WGS sequence"/>
</dbReference>
<gene>
    <name evidence="2" type="ORF">FCM35_KLT11859</name>
</gene>
<proteinExistence type="predicted"/>
<accession>A0A833QRV1</accession>
<evidence type="ECO:0000259" key="1">
    <source>
        <dbReference type="Pfam" id="PF03478"/>
    </source>
</evidence>
<keyword evidence="3" id="KW-1185">Reference proteome</keyword>
<comment type="caution">
    <text evidence="2">The sequence shown here is derived from an EMBL/GenBank/DDBJ whole genome shotgun (WGS) entry which is preliminary data.</text>
</comment>
<evidence type="ECO:0000313" key="3">
    <source>
        <dbReference type="Proteomes" id="UP000623129"/>
    </source>
</evidence>
<organism evidence="2 3">
    <name type="scientific">Carex littledalei</name>
    <dbReference type="NCBI Taxonomy" id="544730"/>
    <lineage>
        <taxon>Eukaryota</taxon>
        <taxon>Viridiplantae</taxon>
        <taxon>Streptophyta</taxon>
        <taxon>Embryophyta</taxon>
        <taxon>Tracheophyta</taxon>
        <taxon>Spermatophyta</taxon>
        <taxon>Magnoliopsida</taxon>
        <taxon>Liliopsida</taxon>
        <taxon>Poales</taxon>
        <taxon>Cyperaceae</taxon>
        <taxon>Cyperoideae</taxon>
        <taxon>Cariceae</taxon>
        <taxon>Carex</taxon>
        <taxon>Carex subgen. Euthyceras</taxon>
    </lineage>
</organism>
<dbReference type="PANTHER" id="PTHR40891:SF1">
    <property type="entry name" value="DUF295 DOMAIN-CONTAINING PROTEIN"/>
    <property type="match status" value="1"/>
</dbReference>
<feature type="domain" description="KIB1-4 beta-propeller" evidence="1">
    <location>
        <begin position="43"/>
        <end position="284"/>
    </location>
</feature>
<reference evidence="2" key="1">
    <citation type="submission" date="2020-01" db="EMBL/GenBank/DDBJ databases">
        <title>Genome sequence of Kobresia littledalei, the first chromosome-level genome in the family Cyperaceae.</title>
        <authorList>
            <person name="Qu G."/>
        </authorList>
    </citation>
    <scope>NUCLEOTIDE SEQUENCE</scope>
    <source>
        <strain evidence="2">C.B.Clarke</strain>
        <tissue evidence="2">Leaf</tissue>
    </source>
</reference>
<dbReference type="InterPro" id="IPR011043">
    <property type="entry name" value="Gal_Oxase/kelch_b-propeller"/>
</dbReference>
<sequence>MAACKNGKSFPSDFFNQPWIIQCHGGNKHTTTFIDPKKINVEEKEIYEIKGKLCFGCIDEWLFLWDEQSKECFFLELNSLSKVPLPPLPREYNIMTTFSLSSSPNHSDCIIIFTGAKFELETNEVTERFIMCCRLHDEKWTKLLLDEDDQRLVGETCVILDGKLYAYGIDEVIVFDVMSLLEGRIDTTTITGPIMAIYPPTDMVSTHLVGSCGHIYLVRMYKYGMGPTINMDIYRLDTSSDKWSRVNSIGERTFFLSHRCYTSVCALDVGVPCNCIYYVPLCSEKERRIYKFCLDDHTMTFSLLSIEQTEHESSVCWFVPRR</sequence>
<dbReference type="Pfam" id="PF03478">
    <property type="entry name" value="Beta-prop_KIB1-4"/>
    <property type="match status" value="1"/>
</dbReference>
<dbReference type="Gene3D" id="2.120.10.80">
    <property type="entry name" value="Kelch-type beta propeller"/>
    <property type="match status" value="1"/>
</dbReference>
<evidence type="ECO:0000313" key="2">
    <source>
        <dbReference type="EMBL" id="KAF3324392.1"/>
    </source>
</evidence>